<evidence type="ECO:0000313" key="1">
    <source>
        <dbReference type="EMBL" id="TKI65272.1"/>
    </source>
</evidence>
<reference evidence="1 2" key="1">
    <citation type="submission" date="2019-04" db="EMBL/GenBank/DDBJ databases">
        <title>Lysinibacillus genome sequencing.</title>
        <authorList>
            <person name="Dunlap C."/>
        </authorList>
    </citation>
    <scope>NUCLEOTIDE SEQUENCE [LARGE SCALE GENOMIC DNA]</scope>
    <source>
        <strain evidence="1 2">CCTCC AB 2010389</strain>
    </source>
</reference>
<dbReference type="RefSeq" id="WP_107896524.1">
    <property type="nucleotide sequence ID" value="NZ_PYWM01000021.1"/>
</dbReference>
<evidence type="ECO:0000313" key="2">
    <source>
        <dbReference type="Proteomes" id="UP000308744"/>
    </source>
</evidence>
<dbReference type="EMBL" id="SZPU01000065">
    <property type="protein sequence ID" value="TKI65272.1"/>
    <property type="molecule type" value="Genomic_DNA"/>
</dbReference>
<keyword evidence="2" id="KW-1185">Reference proteome</keyword>
<proteinExistence type="predicted"/>
<sequence length="64" mass="7547">MSKQKKALEDMSIEELTAELSKVHKQTKFKAEKVKTDENGTILLDPTKKDDREWYENDEDYDLV</sequence>
<accession>A0A4U2YWW7</accession>
<gene>
    <name evidence="1" type="ORF">FC756_16930</name>
</gene>
<organism evidence="1 2">
    <name type="scientific">Lysinibacillus mangiferihumi</name>
    <dbReference type="NCBI Taxonomy" id="1130819"/>
    <lineage>
        <taxon>Bacteria</taxon>
        <taxon>Bacillati</taxon>
        <taxon>Bacillota</taxon>
        <taxon>Bacilli</taxon>
        <taxon>Bacillales</taxon>
        <taxon>Bacillaceae</taxon>
        <taxon>Lysinibacillus</taxon>
    </lineage>
</organism>
<name>A0A4U2YWW7_9BACI</name>
<comment type="caution">
    <text evidence="1">The sequence shown here is derived from an EMBL/GenBank/DDBJ whole genome shotgun (WGS) entry which is preliminary data.</text>
</comment>
<dbReference type="AlphaFoldDB" id="A0A4U2YWW7"/>
<dbReference type="Proteomes" id="UP000308744">
    <property type="component" value="Unassembled WGS sequence"/>
</dbReference>
<protein>
    <submittedName>
        <fullName evidence="1">Uncharacterized protein</fullName>
    </submittedName>
</protein>